<dbReference type="AlphaFoldDB" id="A0A0A9FI45"/>
<dbReference type="EMBL" id="GBRH01188095">
    <property type="protein sequence ID" value="JAE09801.1"/>
    <property type="molecule type" value="Transcribed_RNA"/>
</dbReference>
<evidence type="ECO:0000313" key="1">
    <source>
        <dbReference type="EMBL" id="JAE09801.1"/>
    </source>
</evidence>
<accession>A0A0A9FI45</accession>
<reference evidence="1" key="2">
    <citation type="journal article" date="2015" name="Data Brief">
        <title>Shoot transcriptome of the giant reed, Arundo donax.</title>
        <authorList>
            <person name="Barrero R.A."/>
            <person name="Guerrero F.D."/>
            <person name="Moolhuijzen P."/>
            <person name="Goolsby J.A."/>
            <person name="Tidwell J."/>
            <person name="Bellgard S.E."/>
            <person name="Bellgard M.I."/>
        </authorList>
    </citation>
    <scope>NUCLEOTIDE SEQUENCE</scope>
    <source>
        <tissue evidence="1">Shoot tissue taken approximately 20 cm above the soil surface</tissue>
    </source>
</reference>
<protein>
    <submittedName>
        <fullName evidence="1">Uncharacterized protein</fullName>
    </submittedName>
</protein>
<sequence>MCASLLLSDTITEAYDKHLK</sequence>
<proteinExistence type="predicted"/>
<reference evidence="1" key="1">
    <citation type="submission" date="2014-09" db="EMBL/GenBank/DDBJ databases">
        <authorList>
            <person name="Magalhaes I.L.F."/>
            <person name="Oliveira U."/>
            <person name="Santos F.R."/>
            <person name="Vidigal T.H.D.A."/>
            <person name="Brescovit A.D."/>
            <person name="Santos A.J."/>
        </authorList>
    </citation>
    <scope>NUCLEOTIDE SEQUENCE</scope>
    <source>
        <tissue evidence="1">Shoot tissue taken approximately 20 cm above the soil surface</tissue>
    </source>
</reference>
<organism evidence="1">
    <name type="scientific">Arundo donax</name>
    <name type="common">Giant reed</name>
    <name type="synonym">Donax arundinaceus</name>
    <dbReference type="NCBI Taxonomy" id="35708"/>
    <lineage>
        <taxon>Eukaryota</taxon>
        <taxon>Viridiplantae</taxon>
        <taxon>Streptophyta</taxon>
        <taxon>Embryophyta</taxon>
        <taxon>Tracheophyta</taxon>
        <taxon>Spermatophyta</taxon>
        <taxon>Magnoliopsida</taxon>
        <taxon>Liliopsida</taxon>
        <taxon>Poales</taxon>
        <taxon>Poaceae</taxon>
        <taxon>PACMAD clade</taxon>
        <taxon>Arundinoideae</taxon>
        <taxon>Arundineae</taxon>
        <taxon>Arundo</taxon>
    </lineage>
</organism>
<name>A0A0A9FI45_ARUDO</name>